<dbReference type="OrthoDB" id="6424451at2759"/>
<proteinExistence type="inferred from homology"/>
<feature type="signal peptide" evidence="3">
    <location>
        <begin position="1"/>
        <end position="22"/>
    </location>
</feature>
<dbReference type="InterPro" id="IPR011256">
    <property type="entry name" value="Reg_factor_effector_dom_sf"/>
</dbReference>
<protein>
    <submittedName>
        <fullName evidence="4">Uncharacterized protein</fullName>
    </submittedName>
</protein>
<comment type="caution">
    <text evidence="4">The sequence shown here is derived from an EMBL/GenBank/DDBJ whole genome shotgun (WGS) entry which is preliminary data.</text>
</comment>
<keyword evidence="5" id="KW-1185">Reference proteome</keyword>
<accession>K0RJV0</accession>
<evidence type="ECO:0000256" key="2">
    <source>
        <dbReference type="SAM" id="MobiDB-lite"/>
    </source>
</evidence>
<feature type="compositionally biased region" description="Acidic residues" evidence="2">
    <location>
        <begin position="463"/>
        <end position="472"/>
    </location>
</feature>
<feature type="compositionally biased region" description="Low complexity" evidence="2">
    <location>
        <begin position="451"/>
        <end position="462"/>
    </location>
</feature>
<evidence type="ECO:0000256" key="1">
    <source>
        <dbReference type="ARBA" id="ARBA00009817"/>
    </source>
</evidence>
<feature type="chain" id="PRO_5003840339" evidence="3">
    <location>
        <begin position="23"/>
        <end position="472"/>
    </location>
</feature>
<dbReference type="Proteomes" id="UP000266841">
    <property type="component" value="Unassembled WGS sequence"/>
</dbReference>
<dbReference type="SUPFAM" id="SSF55136">
    <property type="entry name" value="Probable bacterial effector-binding domain"/>
    <property type="match status" value="1"/>
</dbReference>
<name>K0RJV0_THAOC</name>
<dbReference type="eggNOG" id="ENOG502QQ0B">
    <property type="taxonomic scope" value="Eukaryota"/>
</dbReference>
<evidence type="ECO:0000313" key="5">
    <source>
        <dbReference type="Proteomes" id="UP000266841"/>
    </source>
</evidence>
<organism evidence="4 5">
    <name type="scientific">Thalassiosira oceanica</name>
    <name type="common">Marine diatom</name>
    <dbReference type="NCBI Taxonomy" id="159749"/>
    <lineage>
        <taxon>Eukaryota</taxon>
        <taxon>Sar</taxon>
        <taxon>Stramenopiles</taxon>
        <taxon>Ochrophyta</taxon>
        <taxon>Bacillariophyta</taxon>
        <taxon>Coscinodiscophyceae</taxon>
        <taxon>Thalassiosirophycidae</taxon>
        <taxon>Thalassiosirales</taxon>
        <taxon>Thalassiosiraceae</taxon>
        <taxon>Thalassiosira</taxon>
    </lineage>
</organism>
<feature type="region of interest" description="Disordered" evidence="2">
    <location>
        <begin position="447"/>
        <end position="472"/>
    </location>
</feature>
<keyword evidence="3" id="KW-0732">Signal</keyword>
<dbReference type="OMA" id="FQYNPPY"/>
<sequence>MVGERKRVFPALLLSGVAVGSAFITSHQTANSEATRLGVGTIPDLSAATAPTDESEIIGGSDDETSSDTSSSAASPSSWQENIETLLKPDTNIAERQIVLSDLVNSSDEIQSAVETALRERNIDGLLTPTQKRLQEGTKAVARQITSDIIPGLAAVAAGEKSPSSGRQVRNPVEVLVEDLPTVVPKIGSRVFNAIANQAQNNIRNLQDDIQSGDPLRSIERIQKQTEEIQKEAKNIFSETPEGLVGPPYRVVSVAEGYEIREYDGYTVASTSMKKVDDEQFNMDDLASEGEAFNALAAYLFGANDKSEILDMTTPVTTTSSGQMRFYLNKSGDSNFPEPVQENDEIFNEKGKVVVEDVPPATLAVARFTGFVTEGEVTRQKDALLTCLGIDGIEIDVEHGNVVPHVIFQYNPPYTLPVLRRNEIGIPVTLTADDDVVTADKLSDEWAQGIAAEDGNAGAEAGETSEESEPAE</sequence>
<evidence type="ECO:0000256" key="3">
    <source>
        <dbReference type="SAM" id="SignalP"/>
    </source>
</evidence>
<dbReference type="Gene3D" id="3.20.80.10">
    <property type="entry name" value="Regulatory factor, effector binding domain"/>
    <property type="match status" value="1"/>
</dbReference>
<evidence type="ECO:0000313" key="4">
    <source>
        <dbReference type="EMBL" id="EJK46977.1"/>
    </source>
</evidence>
<feature type="compositionally biased region" description="Acidic residues" evidence="2">
    <location>
        <begin position="53"/>
        <end position="66"/>
    </location>
</feature>
<feature type="compositionally biased region" description="Low complexity" evidence="2">
    <location>
        <begin position="67"/>
        <end position="78"/>
    </location>
</feature>
<dbReference type="InterPro" id="IPR006917">
    <property type="entry name" value="SOUL_heme-bd"/>
</dbReference>
<feature type="region of interest" description="Disordered" evidence="2">
    <location>
        <begin position="44"/>
        <end position="80"/>
    </location>
</feature>
<dbReference type="PANTHER" id="PTHR11220:SF58">
    <property type="entry name" value="SOUL HEME-BINDING FAMILY PROTEIN"/>
    <property type="match status" value="1"/>
</dbReference>
<gene>
    <name evidence="4" type="ORF">THAOC_34334</name>
</gene>
<dbReference type="PANTHER" id="PTHR11220">
    <property type="entry name" value="HEME-BINDING PROTEIN-RELATED"/>
    <property type="match status" value="1"/>
</dbReference>
<comment type="similarity">
    <text evidence="1">Belongs to the HEBP family.</text>
</comment>
<reference evidence="4 5" key="1">
    <citation type="journal article" date="2012" name="Genome Biol.">
        <title>Genome and low-iron response of an oceanic diatom adapted to chronic iron limitation.</title>
        <authorList>
            <person name="Lommer M."/>
            <person name="Specht M."/>
            <person name="Roy A.S."/>
            <person name="Kraemer L."/>
            <person name="Andreson R."/>
            <person name="Gutowska M.A."/>
            <person name="Wolf J."/>
            <person name="Bergner S.V."/>
            <person name="Schilhabel M.B."/>
            <person name="Klostermeier U.C."/>
            <person name="Beiko R.G."/>
            <person name="Rosenstiel P."/>
            <person name="Hippler M."/>
            <person name="Laroche J."/>
        </authorList>
    </citation>
    <scope>NUCLEOTIDE SEQUENCE [LARGE SCALE GENOMIC DNA]</scope>
    <source>
        <strain evidence="4 5">CCMP1005</strain>
    </source>
</reference>
<dbReference type="AlphaFoldDB" id="K0RJV0"/>
<dbReference type="Pfam" id="PF04832">
    <property type="entry name" value="SOUL"/>
    <property type="match status" value="1"/>
</dbReference>
<dbReference type="EMBL" id="AGNL01047431">
    <property type="protein sequence ID" value="EJK46977.1"/>
    <property type="molecule type" value="Genomic_DNA"/>
</dbReference>